<dbReference type="EMBL" id="CP054492">
    <property type="protein sequence ID" value="QOY53431.1"/>
    <property type="molecule type" value="Genomic_DNA"/>
</dbReference>
<feature type="chain" id="PRO_5032480693" description="Lipoprotein" evidence="1">
    <location>
        <begin position="20"/>
        <end position="332"/>
    </location>
</feature>
<dbReference type="AlphaFoldDB" id="A0A7S7LXV3"/>
<keyword evidence="3" id="KW-1185">Reference proteome</keyword>
<protein>
    <recommendedName>
        <fullName evidence="4">Lipoprotein</fullName>
    </recommendedName>
</protein>
<dbReference type="Proteomes" id="UP000593994">
    <property type="component" value="Chromosome"/>
</dbReference>
<accession>A0A7S7LXV3</accession>
<proteinExistence type="predicted"/>
<name>A0A7S7LXV3_9BACT</name>
<evidence type="ECO:0008006" key="4">
    <source>
        <dbReference type="Google" id="ProtNLM"/>
    </source>
</evidence>
<evidence type="ECO:0000313" key="3">
    <source>
        <dbReference type="Proteomes" id="UP000593994"/>
    </source>
</evidence>
<evidence type="ECO:0000256" key="1">
    <source>
        <dbReference type="SAM" id="SignalP"/>
    </source>
</evidence>
<dbReference type="KEGG" id="sbal:HUE88_04465"/>
<dbReference type="InterPro" id="IPR015943">
    <property type="entry name" value="WD40/YVTN_repeat-like_dom_sf"/>
</dbReference>
<feature type="signal peptide" evidence="1">
    <location>
        <begin position="1"/>
        <end position="19"/>
    </location>
</feature>
<evidence type="ECO:0000313" key="2">
    <source>
        <dbReference type="EMBL" id="QOY53431.1"/>
    </source>
</evidence>
<organism evidence="2 3">
    <name type="scientific">Candidatus Sulfurimonas baltica</name>
    <dbReference type="NCBI Taxonomy" id="2740404"/>
    <lineage>
        <taxon>Bacteria</taxon>
        <taxon>Pseudomonadati</taxon>
        <taxon>Campylobacterota</taxon>
        <taxon>Epsilonproteobacteria</taxon>
        <taxon>Campylobacterales</taxon>
        <taxon>Sulfurimonadaceae</taxon>
        <taxon>Sulfurimonas</taxon>
    </lineage>
</organism>
<sequence length="332" mass="37221">MLKLLSLILITTTAIFFNACSSKEVYEPKNVVDSWAKAGSSDVTIENIASDSALVQERKVLVEGKVLNIKISDNYKLLGYSDGWVISSNIDGNLTMQSVENSAKVESFDLKKTIATASVKDDVLAVLFIDNEIALYSISTKSILLKEQGDTAVVVNSKIVKPYFKDDLILFSTLDGKVVIINSTLKKKLRTIIVSSENYFNNIIYFNLVDNKIIAATGHKILSFSNKEIRAKYDIRSVVDDGKTIFLNTKQGEVVALTPELKENAKVKFPFAHFLGMIVTSDKLYVLEKEGYLIEMSKDLLEYKVYDVDVDDGYIFIDDKIFYVVDEYISVE</sequence>
<reference evidence="2 3" key="1">
    <citation type="submission" date="2020-05" db="EMBL/GenBank/DDBJ databases">
        <title>Sulfurimonas marisnigri, sp. nov., and Sulfurimonas baltica, sp. nov., manganese oxide reducing chemolithoautotrophs of the class Epsilonproteobacteria isolated from the pelagic redoxclines of the Black and Baltic Seas and emended description of the genus Sulfurimonas.</title>
        <authorList>
            <person name="Henkel J.V."/>
            <person name="Laudan C."/>
            <person name="Werner J."/>
            <person name="Neu T."/>
            <person name="Plewe S."/>
            <person name="Sproer C."/>
            <person name="Bunk B."/>
            <person name="Schulz-Vogt H.N."/>
        </authorList>
    </citation>
    <scope>NUCLEOTIDE SEQUENCE [LARGE SCALE GENOMIC DNA]</scope>
    <source>
        <strain evidence="2 3">GD2</strain>
    </source>
</reference>
<dbReference type="Gene3D" id="2.130.10.10">
    <property type="entry name" value="YVTN repeat-like/Quinoprotein amine dehydrogenase"/>
    <property type="match status" value="1"/>
</dbReference>
<keyword evidence="1" id="KW-0732">Signal</keyword>
<dbReference type="SUPFAM" id="SSF50998">
    <property type="entry name" value="Quinoprotein alcohol dehydrogenase-like"/>
    <property type="match status" value="1"/>
</dbReference>
<gene>
    <name evidence="2" type="ORF">HUE88_04465</name>
</gene>
<dbReference type="InterPro" id="IPR011047">
    <property type="entry name" value="Quinoprotein_ADH-like_sf"/>
</dbReference>